<keyword evidence="1" id="KW-1133">Transmembrane helix</keyword>
<keyword evidence="2" id="KW-0732">Signal</keyword>
<proteinExistence type="predicted"/>
<evidence type="ECO:0000313" key="4">
    <source>
        <dbReference type="Proteomes" id="UP000005408"/>
    </source>
</evidence>
<organism evidence="3 4">
    <name type="scientific">Magallana gigas</name>
    <name type="common">Pacific oyster</name>
    <name type="synonym">Crassostrea gigas</name>
    <dbReference type="NCBI Taxonomy" id="29159"/>
    <lineage>
        <taxon>Eukaryota</taxon>
        <taxon>Metazoa</taxon>
        <taxon>Spiralia</taxon>
        <taxon>Lophotrochozoa</taxon>
        <taxon>Mollusca</taxon>
        <taxon>Bivalvia</taxon>
        <taxon>Autobranchia</taxon>
        <taxon>Pteriomorphia</taxon>
        <taxon>Ostreida</taxon>
        <taxon>Ostreoidea</taxon>
        <taxon>Ostreidae</taxon>
        <taxon>Magallana</taxon>
    </lineage>
</organism>
<keyword evidence="1" id="KW-0812">Transmembrane</keyword>
<feature type="transmembrane region" description="Helical" evidence="1">
    <location>
        <begin position="55"/>
        <end position="79"/>
    </location>
</feature>
<feature type="chain" id="PRO_5036499500" description="Cysteine and tyrosine-rich protein 1" evidence="2">
    <location>
        <begin position="23"/>
        <end position="125"/>
    </location>
</feature>
<feature type="signal peptide" evidence="2">
    <location>
        <begin position="1"/>
        <end position="22"/>
    </location>
</feature>
<accession>A0A8W8JSJ9</accession>
<keyword evidence="1" id="KW-0472">Membrane</keyword>
<protein>
    <recommendedName>
        <fullName evidence="5">Cysteine and tyrosine-rich protein 1</fullName>
    </recommendedName>
</protein>
<evidence type="ECO:0000313" key="3">
    <source>
        <dbReference type="EnsemblMetazoa" id="G20748.1:cds"/>
    </source>
</evidence>
<dbReference type="EnsemblMetazoa" id="G20748.1">
    <property type="protein sequence ID" value="G20748.1:cds"/>
    <property type="gene ID" value="G20748"/>
</dbReference>
<name>A0A8W8JSJ9_MAGGI</name>
<sequence>MVQEIFIFILVLFCAVNYKVLAAECSFYSGSVSYVRQCSTGCCESACCTDNFETLAIILGTVFGCVLFLIGLIILLICCTKDRCLQKVSPRKGMKNTDESKPVLIEAGKSEGKRWSQTTCHGKAG</sequence>
<evidence type="ECO:0008006" key="5">
    <source>
        <dbReference type="Google" id="ProtNLM"/>
    </source>
</evidence>
<keyword evidence="4" id="KW-1185">Reference proteome</keyword>
<evidence type="ECO:0000256" key="2">
    <source>
        <dbReference type="SAM" id="SignalP"/>
    </source>
</evidence>
<reference evidence="3" key="1">
    <citation type="submission" date="2022-08" db="UniProtKB">
        <authorList>
            <consortium name="EnsemblMetazoa"/>
        </authorList>
    </citation>
    <scope>IDENTIFICATION</scope>
    <source>
        <strain evidence="3">05x7-T-G4-1.051#20</strain>
    </source>
</reference>
<dbReference type="Proteomes" id="UP000005408">
    <property type="component" value="Unassembled WGS sequence"/>
</dbReference>
<evidence type="ECO:0000256" key="1">
    <source>
        <dbReference type="SAM" id="Phobius"/>
    </source>
</evidence>
<dbReference type="AlphaFoldDB" id="A0A8W8JSJ9"/>